<dbReference type="Proteomes" id="UP000175989">
    <property type="component" value="Unassembled WGS sequence"/>
</dbReference>
<keyword evidence="2" id="KW-1185">Reference proteome</keyword>
<evidence type="ECO:0000313" key="2">
    <source>
        <dbReference type="Proteomes" id="UP000175989"/>
    </source>
</evidence>
<comment type="caution">
    <text evidence="1">The sequence shown here is derived from an EMBL/GenBank/DDBJ whole genome shotgun (WGS) entry which is preliminary data.</text>
</comment>
<accession>A0A1E7WZS6</accession>
<dbReference type="InterPro" id="IPR010710">
    <property type="entry name" value="DUF1289"/>
</dbReference>
<proteinExistence type="predicted"/>
<dbReference type="PANTHER" id="PTHR35175">
    <property type="entry name" value="DUF1289 DOMAIN-CONTAINING PROTEIN"/>
    <property type="match status" value="1"/>
</dbReference>
<evidence type="ECO:0008006" key="3">
    <source>
        <dbReference type="Google" id="ProtNLM"/>
    </source>
</evidence>
<dbReference type="OrthoDB" id="8911262at2"/>
<name>A0A1E7WZS6_9BURK</name>
<dbReference type="Pfam" id="PF06945">
    <property type="entry name" value="DUF1289"/>
    <property type="match status" value="1"/>
</dbReference>
<dbReference type="EMBL" id="LROM01000066">
    <property type="protein sequence ID" value="OFA05445.1"/>
    <property type="molecule type" value="Genomic_DNA"/>
</dbReference>
<gene>
    <name evidence="1" type="ORF">DUPY_15590</name>
</gene>
<dbReference type="RefSeq" id="WP_070247264.1">
    <property type="nucleotide sequence ID" value="NZ_LROM01000066.1"/>
</dbReference>
<protein>
    <recommendedName>
        <fullName evidence="3">Fe-S protein</fullName>
    </recommendedName>
</protein>
<sequence>MAVKSPCTGVCEFEGRTGYCGECLRTLDEARSWKKMTDHKRHQIINDKPRRIQKLAKATST</sequence>
<evidence type="ECO:0000313" key="1">
    <source>
        <dbReference type="EMBL" id="OFA05445.1"/>
    </source>
</evidence>
<dbReference type="AlphaFoldDB" id="A0A1E7WZS6"/>
<reference evidence="2" key="1">
    <citation type="journal article" date="2016" name="Front. Microbiol.">
        <title>Molecular Keys to the Janthinobacterium and Duganella spp. Interaction with the Plant Pathogen Fusarium graminearum.</title>
        <authorList>
            <person name="Haack F.S."/>
            <person name="Poehlein A."/>
            <person name="Kroger C."/>
            <person name="Voigt C.A."/>
            <person name="Piepenbring M."/>
            <person name="Bode H.B."/>
            <person name="Daniel R."/>
            <person name="Schafer W."/>
            <person name="Streit W.R."/>
        </authorList>
    </citation>
    <scope>NUCLEOTIDE SEQUENCE [LARGE SCALE GENOMIC DNA]</scope>
    <source>
        <strain evidence="2">T54</strain>
    </source>
</reference>
<organism evidence="1 2">
    <name type="scientific">Duganella phyllosphaerae</name>
    <dbReference type="NCBI Taxonomy" id="762836"/>
    <lineage>
        <taxon>Bacteria</taxon>
        <taxon>Pseudomonadati</taxon>
        <taxon>Pseudomonadota</taxon>
        <taxon>Betaproteobacteria</taxon>
        <taxon>Burkholderiales</taxon>
        <taxon>Oxalobacteraceae</taxon>
        <taxon>Telluria group</taxon>
        <taxon>Duganella</taxon>
    </lineage>
</organism>
<dbReference type="PANTHER" id="PTHR35175:SF2">
    <property type="entry name" value="DUF1289 DOMAIN-CONTAINING PROTEIN"/>
    <property type="match status" value="1"/>
</dbReference>